<dbReference type="GO" id="GO:0009247">
    <property type="term" value="P:glycolipid biosynthetic process"/>
    <property type="evidence" value="ECO:0007669"/>
    <property type="project" value="UniProtKB-ARBA"/>
</dbReference>
<dbReference type="Pfam" id="PF03279">
    <property type="entry name" value="Lip_A_acyltrans"/>
    <property type="match status" value="1"/>
</dbReference>
<evidence type="ECO:0000313" key="7">
    <source>
        <dbReference type="EMBL" id="MDF0602489.1"/>
    </source>
</evidence>
<accession>A0AAE3NVL3</accession>
<name>A0AAE3NVL3_9RHOB</name>
<dbReference type="GO" id="GO:0016746">
    <property type="term" value="F:acyltransferase activity"/>
    <property type="evidence" value="ECO:0007669"/>
    <property type="project" value="UniProtKB-KW"/>
</dbReference>
<dbReference type="PIRSF" id="PIRSF026649">
    <property type="entry name" value="MsbB"/>
    <property type="match status" value="1"/>
</dbReference>
<dbReference type="CDD" id="cd07984">
    <property type="entry name" value="LPLAT_LABLAT-like"/>
    <property type="match status" value="1"/>
</dbReference>
<organism evidence="7 8">
    <name type="scientific">Psychromarinibacter sediminicola</name>
    <dbReference type="NCBI Taxonomy" id="3033385"/>
    <lineage>
        <taxon>Bacteria</taxon>
        <taxon>Pseudomonadati</taxon>
        <taxon>Pseudomonadota</taxon>
        <taxon>Alphaproteobacteria</taxon>
        <taxon>Rhodobacterales</taxon>
        <taxon>Paracoccaceae</taxon>
        <taxon>Psychromarinibacter</taxon>
    </lineage>
</organism>
<dbReference type="Proteomes" id="UP001220964">
    <property type="component" value="Unassembled WGS sequence"/>
</dbReference>
<sequence>MKTRDTPTLTDRATDAAARALIAAALRLPYPRRIAAGGWIAAHLAAPVAGWSRRVRENLAYVMPELPAAEVDRLARQVPDNFGRALLEMYSGPDFVARAAATPLDEDALAPLAEAHAQGRPSILVTGHFGSYDAVRVALTARGYPVCGLFNPMKNPLFNAHYETALRSLAEPVFARDRRGMAEMVRHLKRGGSVGMVIDQHMRHGAVLDFLGRPARTALSAAELALKLDALLMPVYGIRRPDGLSFDLRLEPPVAHSDPVTMTQALNDSLAALVRRHPEQWFWIHRRWKEAEDVPEETEETEETDGA</sequence>
<dbReference type="AlphaFoldDB" id="A0AAE3NVL3"/>
<reference evidence="7" key="1">
    <citation type="submission" date="2023-03" db="EMBL/GenBank/DDBJ databases">
        <title>Multiphase analysis and comparison of six strains from genera Psychromarinibacter, Lutimaribacter, and Maritimibacter, including a novel species: Psychromarinibacter sediminicola sp. nov.</title>
        <authorList>
            <person name="Wang Y.-H."/>
            <person name="Ye M.-Q."/>
            <person name="Du Z.-J."/>
        </authorList>
    </citation>
    <scope>NUCLEOTIDE SEQUENCE</scope>
    <source>
        <strain evidence="7">C21-152</strain>
    </source>
</reference>
<dbReference type="EMBL" id="JARGYC010000052">
    <property type="protein sequence ID" value="MDF0602489.1"/>
    <property type="molecule type" value="Genomic_DNA"/>
</dbReference>
<dbReference type="PANTHER" id="PTHR30606:SF10">
    <property type="entry name" value="PHOSPHATIDYLINOSITOL MANNOSIDE ACYLTRANSFERASE"/>
    <property type="match status" value="1"/>
</dbReference>
<dbReference type="InterPro" id="IPR004960">
    <property type="entry name" value="LipA_acyltrans"/>
</dbReference>
<evidence type="ECO:0000256" key="1">
    <source>
        <dbReference type="ARBA" id="ARBA00004533"/>
    </source>
</evidence>
<comment type="caution">
    <text evidence="7">The sequence shown here is derived from an EMBL/GenBank/DDBJ whole genome shotgun (WGS) entry which is preliminary data.</text>
</comment>
<comment type="subcellular location">
    <subcellularLocation>
        <location evidence="1">Cell inner membrane</location>
    </subcellularLocation>
</comment>
<evidence type="ECO:0000256" key="2">
    <source>
        <dbReference type="ARBA" id="ARBA00022475"/>
    </source>
</evidence>
<evidence type="ECO:0000256" key="6">
    <source>
        <dbReference type="ARBA" id="ARBA00023315"/>
    </source>
</evidence>
<dbReference type="RefSeq" id="WP_275568617.1">
    <property type="nucleotide sequence ID" value="NZ_JARGYC010000052.1"/>
</dbReference>
<keyword evidence="5" id="KW-0472">Membrane</keyword>
<keyword evidence="8" id="KW-1185">Reference proteome</keyword>
<keyword evidence="6 7" id="KW-0012">Acyltransferase</keyword>
<dbReference type="PANTHER" id="PTHR30606">
    <property type="entry name" value="LIPID A BIOSYNTHESIS LAUROYL ACYLTRANSFERASE"/>
    <property type="match status" value="1"/>
</dbReference>
<evidence type="ECO:0000313" key="8">
    <source>
        <dbReference type="Proteomes" id="UP001220964"/>
    </source>
</evidence>
<protein>
    <submittedName>
        <fullName evidence="7">Lysophospholipid acyltransferase family protein</fullName>
    </submittedName>
</protein>
<proteinExistence type="predicted"/>
<keyword evidence="4" id="KW-0808">Transferase</keyword>
<evidence type="ECO:0000256" key="5">
    <source>
        <dbReference type="ARBA" id="ARBA00023136"/>
    </source>
</evidence>
<keyword evidence="2" id="KW-1003">Cell membrane</keyword>
<evidence type="ECO:0000256" key="4">
    <source>
        <dbReference type="ARBA" id="ARBA00022679"/>
    </source>
</evidence>
<gene>
    <name evidence="7" type="ORF">P1J78_17260</name>
</gene>
<keyword evidence="3" id="KW-0997">Cell inner membrane</keyword>
<dbReference type="GO" id="GO:0005886">
    <property type="term" value="C:plasma membrane"/>
    <property type="evidence" value="ECO:0007669"/>
    <property type="project" value="UniProtKB-SubCell"/>
</dbReference>
<evidence type="ECO:0000256" key="3">
    <source>
        <dbReference type="ARBA" id="ARBA00022519"/>
    </source>
</evidence>